<keyword evidence="3 6" id="KW-0812">Transmembrane</keyword>
<dbReference type="BioCyc" id="TSAC1094508:GLMA-892-MONOMER"/>
<dbReference type="Proteomes" id="UP000006178">
    <property type="component" value="Chromosome"/>
</dbReference>
<feature type="transmembrane region" description="Helical" evidence="6">
    <location>
        <begin position="245"/>
        <end position="263"/>
    </location>
</feature>
<dbReference type="InterPro" id="IPR042094">
    <property type="entry name" value="T2SS_GspF_sf"/>
</dbReference>
<evidence type="ECO:0000313" key="8">
    <source>
        <dbReference type="EMBL" id="AFK85901.1"/>
    </source>
</evidence>
<dbReference type="InterPro" id="IPR018076">
    <property type="entry name" value="T2SS_GspF_dom"/>
</dbReference>
<dbReference type="GO" id="GO:0005886">
    <property type="term" value="C:plasma membrane"/>
    <property type="evidence" value="ECO:0007669"/>
    <property type="project" value="UniProtKB-SubCell"/>
</dbReference>
<dbReference type="Gene3D" id="1.20.81.30">
    <property type="entry name" value="Type II secretion system (T2SS), domain F"/>
    <property type="match status" value="1"/>
</dbReference>
<dbReference type="KEGG" id="tsh:Tsac_0885"/>
<dbReference type="AlphaFoldDB" id="I3VTQ6"/>
<keyword evidence="5 6" id="KW-0472">Membrane</keyword>
<evidence type="ECO:0000256" key="1">
    <source>
        <dbReference type="ARBA" id="ARBA00004651"/>
    </source>
</evidence>
<feature type="transmembrane region" description="Helical" evidence="6">
    <location>
        <begin position="99"/>
        <end position="117"/>
    </location>
</feature>
<dbReference type="PANTHER" id="PTHR35007">
    <property type="entry name" value="INTEGRAL MEMBRANE PROTEIN-RELATED"/>
    <property type="match status" value="1"/>
</dbReference>
<evidence type="ECO:0000256" key="6">
    <source>
        <dbReference type="SAM" id="Phobius"/>
    </source>
</evidence>
<evidence type="ECO:0000256" key="2">
    <source>
        <dbReference type="ARBA" id="ARBA00022475"/>
    </source>
</evidence>
<feature type="domain" description="Type II secretion system protein GspF" evidence="7">
    <location>
        <begin position="136"/>
        <end position="260"/>
    </location>
</feature>
<evidence type="ECO:0000259" key="7">
    <source>
        <dbReference type="Pfam" id="PF00482"/>
    </source>
</evidence>
<protein>
    <submittedName>
        <fullName evidence="8">Type II secretion system F domain-containing protein</fullName>
    </submittedName>
</protein>
<name>I3VTQ6_THESW</name>
<feature type="transmembrane region" description="Helical" evidence="6">
    <location>
        <begin position="6"/>
        <end position="24"/>
    </location>
</feature>
<evidence type="ECO:0000313" key="9">
    <source>
        <dbReference type="Proteomes" id="UP000006178"/>
    </source>
</evidence>
<reference evidence="8 9" key="1">
    <citation type="journal article" date="2014" name="Appl. Environ. Microbiol.">
        <title>Profile of Secreted Hydrolases, Associated Proteins, and SlpA in Thermoanaerobacterium saccharolyticum during the Degradation of Hemicellulose.</title>
        <authorList>
            <person name="Currie D.H."/>
            <person name="Guss A.M."/>
            <person name="Herring C.D."/>
            <person name="Giannone R.J."/>
            <person name="Johnson C.M."/>
            <person name="Lankford P.K."/>
            <person name="Brown S.D."/>
            <person name="Hettich R.L."/>
            <person name="Lynd L.R."/>
        </authorList>
    </citation>
    <scope>NUCLEOTIDE SEQUENCE [LARGE SCALE GENOMIC DNA]</scope>
    <source>
        <strain evidence="9">DSM 8691 / JW/SL-YS485</strain>
    </source>
</reference>
<dbReference type="PANTHER" id="PTHR35007:SF1">
    <property type="entry name" value="PILUS ASSEMBLY PROTEIN"/>
    <property type="match status" value="1"/>
</dbReference>
<evidence type="ECO:0000256" key="4">
    <source>
        <dbReference type="ARBA" id="ARBA00022989"/>
    </source>
</evidence>
<comment type="subcellular location">
    <subcellularLocation>
        <location evidence="1">Cell membrane</location>
        <topology evidence="1">Multi-pass membrane protein</topology>
    </subcellularLocation>
</comment>
<dbReference type="eggNOG" id="COG4965">
    <property type="taxonomic scope" value="Bacteria"/>
</dbReference>
<evidence type="ECO:0000256" key="3">
    <source>
        <dbReference type="ARBA" id="ARBA00022692"/>
    </source>
</evidence>
<feature type="transmembrane region" description="Helical" evidence="6">
    <location>
        <begin position="77"/>
        <end position="93"/>
    </location>
</feature>
<keyword evidence="2" id="KW-1003">Cell membrane</keyword>
<dbReference type="Pfam" id="PF00482">
    <property type="entry name" value="T2SSF"/>
    <property type="match status" value="1"/>
</dbReference>
<sequence>MIILSSLIAAMASFMIFILIYAIRQYNRHKIIKRIERQLITSEVKKFSLLKTLGLEKILARTQSVLSGIGIKIDAEDAFLIFALFEIFLFVILTSLNLIYLNFLIPSLVVIVVPYIADTIAQKRYMKFNNQFADALQDISDYLKVNGNISTSIERVLPTLENPLKAYFSNIVEKVNSGISVYMALQDFAKEVNSPLVDSWVDSMIFAGQMKANVADVCEKISVKIKKRLKQNRQIKALMMQTKSIMYSILGIMSIIMFALFTSSPEYLQSIKTTLGKIALIYMIVSYLFTTFYVIKKINRMIGSV</sequence>
<dbReference type="EMBL" id="CP003184">
    <property type="protein sequence ID" value="AFK85901.1"/>
    <property type="molecule type" value="Genomic_DNA"/>
</dbReference>
<organism evidence="8 9">
    <name type="scientific">Thermoanaerobacterium saccharolyticum (strain DSM 8691 / JW/SL-YS485)</name>
    <dbReference type="NCBI Taxonomy" id="1094508"/>
    <lineage>
        <taxon>Bacteria</taxon>
        <taxon>Bacillati</taxon>
        <taxon>Bacillota</taxon>
        <taxon>Clostridia</taxon>
        <taxon>Thermoanaerobacterales</taxon>
        <taxon>Thermoanaerobacteraceae</taxon>
        <taxon>Thermoanaerobacterium</taxon>
    </lineage>
</organism>
<gene>
    <name evidence="8" type="ordered locus">Tsac_0885</name>
</gene>
<dbReference type="STRING" id="1094508.Tsac_0885"/>
<dbReference type="RefSeq" id="WP_014757805.1">
    <property type="nucleotide sequence ID" value="NC_017992.1"/>
</dbReference>
<keyword evidence="4 6" id="KW-1133">Transmembrane helix</keyword>
<evidence type="ECO:0000256" key="5">
    <source>
        <dbReference type="ARBA" id="ARBA00023136"/>
    </source>
</evidence>
<keyword evidence="9" id="KW-1185">Reference proteome</keyword>
<dbReference type="PATRIC" id="fig|1094508.3.peg.895"/>
<feature type="transmembrane region" description="Helical" evidence="6">
    <location>
        <begin position="275"/>
        <end position="295"/>
    </location>
</feature>
<proteinExistence type="predicted"/>
<accession>I3VTQ6</accession>